<feature type="compositionally biased region" description="Basic and acidic residues" evidence="2">
    <location>
        <begin position="467"/>
        <end position="489"/>
    </location>
</feature>
<dbReference type="Gene3D" id="1.20.890.10">
    <property type="entry name" value="cAMP-dependent protein kinase regulatory subunit, dimerization-anchoring domain"/>
    <property type="match status" value="1"/>
</dbReference>
<dbReference type="SUPFAM" id="SSF47391">
    <property type="entry name" value="Dimerization-anchoring domain of cAMP-dependent PK regulatory subunit"/>
    <property type="match status" value="1"/>
</dbReference>
<accession>A0A0G4HC64</accession>
<evidence type="ECO:0000256" key="2">
    <source>
        <dbReference type="SAM" id="MobiDB-lite"/>
    </source>
</evidence>
<feature type="compositionally biased region" description="Gly residues" evidence="2">
    <location>
        <begin position="448"/>
        <end position="461"/>
    </location>
</feature>
<evidence type="ECO:0000313" key="3">
    <source>
        <dbReference type="EMBL" id="CEM41412.1"/>
    </source>
</evidence>
<feature type="coiled-coil region" evidence="1">
    <location>
        <begin position="259"/>
        <end position="295"/>
    </location>
</feature>
<reference evidence="3" key="1">
    <citation type="submission" date="2014-11" db="EMBL/GenBank/DDBJ databases">
        <authorList>
            <person name="Otto D Thomas"/>
            <person name="Naeem Raeece"/>
        </authorList>
    </citation>
    <scope>NUCLEOTIDE SEQUENCE</scope>
</reference>
<dbReference type="VEuPathDB" id="CryptoDB:Cvel_25998"/>
<feature type="region of interest" description="Disordered" evidence="2">
    <location>
        <begin position="646"/>
        <end position="669"/>
    </location>
</feature>
<evidence type="ECO:0000256" key="1">
    <source>
        <dbReference type="SAM" id="Coils"/>
    </source>
</evidence>
<feature type="compositionally biased region" description="Basic and acidic residues" evidence="2">
    <location>
        <begin position="390"/>
        <end position="414"/>
    </location>
</feature>
<sequence length="753" mass="82653">MLGDFNVGFGRVADRASSIRALPSWPIGSVAIAVDDIKAYFPSLPRADFLSFLDALVCFLSSSSRHRFAVLRKGGSVFIKSAGPAVREAWLTSVGQSFHSESDATMEVCVTGAEGVPDKAFLSIRVGETRRQAPFRLNESFKFPSLNHENMKVDIFQMVGGSQVPLASLKSEGDVTEKVELQTENNESGSPLVLNVRAKASAALEIGPKGTAKPSRHQAAMMAQQYLEAHKLQGVLQKLVQQTLMEKPEEPLVFMKDLLTKIKEERDEAAKKAAAAAAKKKREEEARRKALLEEERRRRAAAADPQSVFICHGVYGYGSMPKAKNTFMKSYVPEVSAKAEKVADEWGLDGGEEEASKDASKDKEEEPKEEEPKEEEKKEEQPPAEEEEKKEEPPAEEEKKEDDPPAEEEKKEEEAKEEEAPKEEEGEKPAEDPPAEAGGKEEEKPAEGEGGGLDAAWGLGGAPEETEEKKEEPEEKKEDEAEEEKKDDGEAPAGEATDSNPLGNWGLGASEAPEGGMEDKKDEGETEEKKEGEGEEEKKEEGETEEKKDEADQPADGPKEEEKKEEDGKVEEAAAAWFGAGDSDEKPAEDTKEEKKEEEAEKTEEKKTEEVVKVQLGKLSDVTADDMFTKDAFFAVPFYKNENVDEVKRDASRRTEAKTGTKDPDSGKLEANLDCTVELKAQNEVTLYVNLYEDNEGAEELIGQVEISITKDSPMTAYPLKNIKTGEESGTLEVLVDIPEGAEPGGAFFAAFF</sequence>
<dbReference type="CDD" id="cd22961">
    <property type="entry name" value="DD_TEX55-like"/>
    <property type="match status" value="1"/>
</dbReference>
<gene>
    <name evidence="3" type="ORF">Cvel_25998</name>
</gene>
<organism evidence="3">
    <name type="scientific">Chromera velia CCMP2878</name>
    <dbReference type="NCBI Taxonomy" id="1169474"/>
    <lineage>
        <taxon>Eukaryota</taxon>
        <taxon>Sar</taxon>
        <taxon>Alveolata</taxon>
        <taxon>Colpodellida</taxon>
        <taxon>Chromeraceae</taxon>
        <taxon>Chromera</taxon>
    </lineage>
</organism>
<feature type="region of interest" description="Disordered" evidence="2">
    <location>
        <begin position="343"/>
        <end position="610"/>
    </location>
</feature>
<keyword evidence="1" id="KW-0175">Coiled coil</keyword>
<feature type="compositionally biased region" description="Basic and acidic residues" evidence="2">
    <location>
        <begin position="517"/>
        <end position="572"/>
    </location>
</feature>
<feature type="compositionally biased region" description="Basic and acidic residues" evidence="2">
    <location>
        <begin position="583"/>
        <end position="610"/>
    </location>
</feature>
<dbReference type="AlphaFoldDB" id="A0A0G4HC64"/>
<proteinExistence type="predicted"/>
<feature type="compositionally biased region" description="Basic and acidic residues" evidence="2">
    <location>
        <begin position="438"/>
        <end position="447"/>
    </location>
</feature>
<dbReference type="EMBL" id="CDMZ01002229">
    <property type="protein sequence ID" value="CEM41412.1"/>
    <property type="molecule type" value="Genomic_DNA"/>
</dbReference>
<protein>
    <submittedName>
        <fullName evidence="3">Uncharacterized protein</fullName>
    </submittedName>
</protein>
<name>A0A0G4HC64_9ALVE</name>
<feature type="compositionally biased region" description="Basic and acidic residues" evidence="2">
    <location>
        <begin position="646"/>
        <end position="668"/>
    </location>
</feature>
<feature type="compositionally biased region" description="Basic and acidic residues" evidence="2">
    <location>
        <begin position="354"/>
        <end position="381"/>
    </location>
</feature>